<evidence type="ECO:0000313" key="1">
    <source>
        <dbReference type="EMBL" id="POS84885.1"/>
    </source>
</evidence>
<dbReference type="EMBL" id="PEDP01000821">
    <property type="protein sequence ID" value="POS84885.1"/>
    <property type="molecule type" value="Genomic_DNA"/>
</dbReference>
<dbReference type="Proteomes" id="UP000237438">
    <property type="component" value="Unassembled WGS sequence"/>
</dbReference>
<dbReference type="STRING" id="225359.A0A2S4PS66"/>
<dbReference type="OrthoDB" id="419183at2759"/>
<protein>
    <submittedName>
        <fullName evidence="1">Uncharacterized protein</fullName>
    </submittedName>
</protein>
<accession>A0A2S4PS66</accession>
<organism evidence="1 2">
    <name type="scientific">Erysiphe pulchra</name>
    <dbReference type="NCBI Taxonomy" id="225359"/>
    <lineage>
        <taxon>Eukaryota</taxon>
        <taxon>Fungi</taxon>
        <taxon>Dikarya</taxon>
        <taxon>Ascomycota</taxon>
        <taxon>Pezizomycotina</taxon>
        <taxon>Leotiomycetes</taxon>
        <taxon>Erysiphales</taxon>
        <taxon>Erysiphaceae</taxon>
        <taxon>Erysiphe</taxon>
    </lineage>
</organism>
<keyword evidence="2" id="KW-1185">Reference proteome</keyword>
<gene>
    <name evidence="1" type="ORF">EPUL_005738</name>
</gene>
<sequence length="644" mass="72104">MDQIISEVFENFFLEVAVGGLHNSGLATTLPDQPLRYYNELSTAEYWQANVAVGSLKILPTSKLSSSNVYSPKIGTPTGNVDKENCTGWTPYFAEEYSVFNSTPGRLTNCVTLTFNSPIQSQGISRREATSDLDISINPSVESQSLLGADIKYQHLTSCDSKIMKQGIFFSGNVTQCVTPKPVKRFANEIFTGQTATPPASASQTSRKLEFNYLKEKLHRDNHHIFTSPTAMRQSTKSFFFSESNLSHQDSFKKDVTTFGTDLSSSKDDIFFSSLHNTIDNHFDWSDNILTPRSDTATFGLAHEIPILYSGANEPQSFNNNLGDIRDSFSCRLIPHRLENFDEPSDCFLNASISGVNPELLVSRKSSISMSSSSIDTPISLASAANPSIEPLIPYEHQQRESIRSQEERSCRQSIPHRLKSLRSINYQEVCSHKFLANSRPLKKLRRNGEFNSKGKRSFSNAYIINFGSDSDLPNTKCLFPTQKHNLTKKKPFSGSSSACRRTELRLIVDSSGKARTETITTRTTGGKKRESYCAKMLRNNTQLDEKSSLSPALNRYITLSQHFSPTGISKAKIFQEKKSSNYKSLKNNRLIDDFSSSDTESNVLSHRNLGDATLELREVIKSRKKILTSANPHQDYKCFSEIL</sequence>
<evidence type="ECO:0000313" key="2">
    <source>
        <dbReference type="Proteomes" id="UP000237438"/>
    </source>
</evidence>
<proteinExistence type="predicted"/>
<comment type="caution">
    <text evidence="1">The sequence shown here is derived from an EMBL/GenBank/DDBJ whole genome shotgun (WGS) entry which is preliminary data.</text>
</comment>
<dbReference type="AlphaFoldDB" id="A0A2S4PS66"/>
<reference evidence="1 2" key="1">
    <citation type="submission" date="2017-10" db="EMBL/GenBank/DDBJ databases">
        <title>Development of genomic resources for the powdery mildew, Erysiphe pulchra.</title>
        <authorList>
            <person name="Wadl P.A."/>
            <person name="Mack B.M."/>
            <person name="Moore G."/>
            <person name="Beltz S.B."/>
        </authorList>
    </citation>
    <scope>NUCLEOTIDE SEQUENCE [LARGE SCALE GENOMIC DNA]</scope>
    <source>
        <strain evidence="1">Cflorida</strain>
    </source>
</reference>
<name>A0A2S4PS66_9PEZI</name>